<organism evidence="3 4">
    <name type="scientific">Psilocybe cyanescens</name>
    <dbReference type="NCBI Taxonomy" id="93625"/>
    <lineage>
        <taxon>Eukaryota</taxon>
        <taxon>Fungi</taxon>
        <taxon>Dikarya</taxon>
        <taxon>Basidiomycota</taxon>
        <taxon>Agaricomycotina</taxon>
        <taxon>Agaricomycetes</taxon>
        <taxon>Agaricomycetidae</taxon>
        <taxon>Agaricales</taxon>
        <taxon>Agaricineae</taxon>
        <taxon>Strophariaceae</taxon>
        <taxon>Psilocybe</taxon>
    </lineage>
</organism>
<proteinExistence type="predicted"/>
<dbReference type="PANTHER" id="PTHR47932">
    <property type="entry name" value="ATPASE EXPRESSION PROTEIN 3"/>
    <property type="match status" value="1"/>
</dbReference>
<reference evidence="3 4" key="1">
    <citation type="journal article" date="2018" name="Evol. Lett.">
        <title>Horizontal gene cluster transfer increased hallucinogenic mushroom diversity.</title>
        <authorList>
            <person name="Reynolds H.T."/>
            <person name="Vijayakumar V."/>
            <person name="Gluck-Thaler E."/>
            <person name="Korotkin H.B."/>
            <person name="Matheny P.B."/>
            <person name="Slot J.C."/>
        </authorList>
    </citation>
    <scope>NUCLEOTIDE SEQUENCE [LARGE SCALE GENOMIC DNA]</scope>
    <source>
        <strain evidence="3 4">2631</strain>
    </source>
</reference>
<dbReference type="Gene3D" id="1.25.40.10">
    <property type="entry name" value="Tetratricopeptide repeat domain"/>
    <property type="match status" value="4"/>
</dbReference>
<protein>
    <recommendedName>
        <fullName evidence="5">Pentacotripeptide-repeat region of PRORP domain-containing protein</fullName>
    </recommendedName>
</protein>
<dbReference type="Proteomes" id="UP000283269">
    <property type="component" value="Unassembled WGS sequence"/>
</dbReference>
<dbReference type="EMBL" id="NHYD01003424">
    <property type="protein sequence ID" value="PPQ78218.1"/>
    <property type="molecule type" value="Genomic_DNA"/>
</dbReference>
<dbReference type="PROSITE" id="PS51375">
    <property type="entry name" value="PPR"/>
    <property type="match status" value="1"/>
</dbReference>
<dbReference type="OrthoDB" id="185373at2759"/>
<dbReference type="PANTHER" id="PTHR47932:SF44">
    <property type="entry name" value="MIOREX COMPLEX COMPONENT 1"/>
    <property type="match status" value="1"/>
</dbReference>
<dbReference type="Pfam" id="PF13812">
    <property type="entry name" value="PPR_3"/>
    <property type="match status" value="2"/>
</dbReference>
<dbReference type="STRING" id="93625.A0A409WI50"/>
<dbReference type="InterPro" id="IPR011990">
    <property type="entry name" value="TPR-like_helical_dom_sf"/>
</dbReference>
<evidence type="ECO:0000313" key="3">
    <source>
        <dbReference type="EMBL" id="PPQ78218.1"/>
    </source>
</evidence>
<dbReference type="NCBIfam" id="TIGR00756">
    <property type="entry name" value="PPR"/>
    <property type="match status" value="1"/>
</dbReference>
<accession>A0A409WI50</accession>
<name>A0A409WI50_PSICY</name>
<dbReference type="Pfam" id="PF13041">
    <property type="entry name" value="PPR_2"/>
    <property type="match status" value="1"/>
</dbReference>
<evidence type="ECO:0008006" key="5">
    <source>
        <dbReference type="Google" id="ProtNLM"/>
    </source>
</evidence>
<dbReference type="InterPro" id="IPR002885">
    <property type="entry name" value="PPR_rpt"/>
</dbReference>
<evidence type="ECO:0000256" key="2">
    <source>
        <dbReference type="PROSITE-ProRule" id="PRU00708"/>
    </source>
</evidence>
<evidence type="ECO:0000313" key="4">
    <source>
        <dbReference type="Proteomes" id="UP000283269"/>
    </source>
</evidence>
<dbReference type="AlphaFoldDB" id="A0A409WI50"/>
<keyword evidence="4" id="KW-1185">Reference proteome</keyword>
<feature type="repeat" description="PPR" evidence="2">
    <location>
        <begin position="719"/>
        <end position="753"/>
    </location>
</feature>
<sequence>MAESIAVSVMNTLPRHITGKGKAPLVRAVKMATRPSLAKNFFTPIPRHTRGQMPAEQPMDSVLDYRAWAYPISKQFLWSEDGSMRSLLLAELLPVPTQPAGRRVRKTSQSSRIRSRKISSLSCPVDRSTFSTSASLQTSLKPRPHIPLAHQTTSEVELKPSLAKFQDYLQSRAKSKRDLESLQALYETTKDEGAFSSLAPHETLQLANDLANFIDHLCADQVFPEIIKDWGLRMQELLESLPSGSTSAPHDDPFKESLFSRASSYIGDFYKAEEILRKLPPESKKRWSDDLDPYQSAFLSYILSFSRHEDLYHSLHYAFVLRQHYHSSISSNTLFRNMISQSLSILDVFPLASKWNNSAYNRMVNEMILSCNYCKAFDKSLEIIEHQISKSMDVASNLMLRTSQGLALAGNIEGAQRLFDIVPPMETPSYNRVKLVLKSRGGDHVAAESLVAERVGTTASDREISDVLYPLAERGLTKEVEAAFDRYFPIGPHGQRTRKPNIYHYTIFVQAHARKGDVHGIGALLEDMRLCEVEPNIELMTNIISIYRKKGDVVGALNTYQYMRKIGLSLDCVVYTVIIALLASVKDSESATQVYMHAIEDGLIPDDRMTNALMNAYVETGTLKEAVAIFHHLTSLDADLLPPIDTFNTILKGYVLVGAPFRLISKLFFKLQKIGAKPNTYTFSTLVLSATDAGELDIAHGIYEEMKTLENDGQANLISEHVLTILMSAYLNRRKMEKAKEILDEMTERGHPPTPVTYRAIIASYGGRAHWEENMQVAEEFVKKVQLEEYADKNYQKRPSLVHFYGPLIIQYCNKGNITEVERLYSDYLDAGGEPTIVLLEHLLRCYCHTNDVTNVMAVWQIIRELAESETIEDGLKPGKPMETPFARIHFALSMYLDIMSRSGLHAEVASAWSELQRRGFEFDSHNWNHLIVALVRAGQIEHAFEVVESILLPRGRESLEAFDEIRSKDTSEVGAKLDIVNTIKPPTTEPPLRDRKKRAQITDSDKLLRLRQITLVEDDDAIDADFSYPLQILQIISPQWNTWRPHVVVLRTLLVVVLQMQRGYPIRPIKPGEIFTDNVSGSEMTEQDFDTADTMLQTLYTKYPETSMRVRNFQAKEAQRLSPQKFDKIYLRR</sequence>
<gene>
    <name evidence="3" type="ORF">CVT25_015537</name>
</gene>
<evidence type="ECO:0000256" key="1">
    <source>
        <dbReference type="ARBA" id="ARBA00022737"/>
    </source>
</evidence>
<dbReference type="InParanoid" id="A0A409WI50"/>
<comment type="caution">
    <text evidence="3">The sequence shown here is derived from an EMBL/GenBank/DDBJ whole genome shotgun (WGS) entry which is preliminary data.</text>
</comment>
<keyword evidence="1" id="KW-0677">Repeat</keyword>